<dbReference type="InterPro" id="IPR013149">
    <property type="entry name" value="ADH-like_C"/>
</dbReference>
<dbReference type="InterPro" id="IPR002364">
    <property type="entry name" value="Quin_OxRdtase/zeta-crystal_CS"/>
</dbReference>
<dbReference type="SUPFAM" id="SSF50129">
    <property type="entry name" value="GroES-like"/>
    <property type="match status" value="1"/>
</dbReference>
<reference evidence="2" key="1">
    <citation type="submission" date="2021-02" db="EMBL/GenBank/DDBJ databases">
        <title>Genome sequence Cadophora malorum strain M34.</title>
        <authorList>
            <person name="Stefanovic E."/>
            <person name="Vu D."/>
            <person name="Scully C."/>
            <person name="Dijksterhuis J."/>
            <person name="Roader J."/>
            <person name="Houbraken J."/>
        </authorList>
    </citation>
    <scope>NUCLEOTIDE SEQUENCE</scope>
    <source>
        <strain evidence="2">M34</strain>
    </source>
</reference>
<keyword evidence="3" id="KW-1185">Reference proteome</keyword>
<dbReference type="InterPro" id="IPR020843">
    <property type="entry name" value="ER"/>
</dbReference>
<dbReference type="CDD" id="cd08241">
    <property type="entry name" value="QOR1"/>
    <property type="match status" value="1"/>
</dbReference>
<accession>A0A8H7T281</accession>
<dbReference type="SMART" id="SM00829">
    <property type="entry name" value="PKS_ER"/>
    <property type="match status" value="1"/>
</dbReference>
<dbReference type="PANTHER" id="PTHR43677">
    <property type="entry name" value="SHORT-CHAIN DEHYDROGENASE/REDUCTASE"/>
    <property type="match status" value="1"/>
</dbReference>
<dbReference type="Gene3D" id="3.40.50.720">
    <property type="entry name" value="NAD(P)-binding Rossmann-like Domain"/>
    <property type="match status" value="1"/>
</dbReference>
<dbReference type="Proteomes" id="UP000664132">
    <property type="component" value="Unassembled WGS sequence"/>
</dbReference>
<dbReference type="GO" id="GO:0008270">
    <property type="term" value="F:zinc ion binding"/>
    <property type="evidence" value="ECO:0007669"/>
    <property type="project" value="InterPro"/>
</dbReference>
<sequence length="338" mass="36659">MKAILVDKFVEKVEDVRISEVPNPEVKDGEVLVRIEAAGVNFVDLLYARGKHQNNRSLVTPSFVLGLEFAGTILSSPSSFHSNLKPGTRVFGGSLGSYASLISVKPSSLHPIPDSWTFAQAAGLAATAPVSYGALITRGRLQKGETVLIHAAAGGLGLMAVQIAKAVGARVIATASSSSKLAVAERFGADECVDYSKPSWVDGIMKMTGGKGVDVVFDPVGLVDLSLKCLRQKGRVLIVGFAGTEGKLERIAMNRVLLRQAQLIGYRYGETDRIDPVETEQIWKGLKVLWESGKLRPTVYDEEYRGLDSVVRAMKDLEARRVWGKAVIVMEHEERPKL</sequence>
<dbReference type="InterPro" id="IPR036291">
    <property type="entry name" value="NAD(P)-bd_dom_sf"/>
</dbReference>
<proteinExistence type="predicted"/>
<dbReference type="Gene3D" id="3.90.180.10">
    <property type="entry name" value="Medium-chain alcohol dehydrogenases, catalytic domain"/>
    <property type="match status" value="1"/>
</dbReference>
<dbReference type="PROSITE" id="PS01162">
    <property type="entry name" value="QOR_ZETA_CRYSTAL"/>
    <property type="match status" value="1"/>
</dbReference>
<gene>
    <name evidence="2" type="ORF">IFR04_015799</name>
</gene>
<evidence type="ECO:0000313" key="2">
    <source>
        <dbReference type="EMBL" id="KAG4411068.1"/>
    </source>
</evidence>
<dbReference type="OrthoDB" id="10257049at2759"/>
<name>A0A8H7T281_9HELO</name>
<dbReference type="PANTHER" id="PTHR43677:SF4">
    <property type="entry name" value="QUINONE OXIDOREDUCTASE-LIKE PROTEIN 2"/>
    <property type="match status" value="1"/>
</dbReference>
<dbReference type="InterPro" id="IPR011032">
    <property type="entry name" value="GroES-like_sf"/>
</dbReference>
<dbReference type="AlphaFoldDB" id="A0A8H7T281"/>
<feature type="domain" description="Enoyl reductase (ER)" evidence="1">
    <location>
        <begin position="12"/>
        <end position="328"/>
    </location>
</feature>
<dbReference type="EMBL" id="JAFJYH010000529">
    <property type="protein sequence ID" value="KAG4411068.1"/>
    <property type="molecule type" value="Genomic_DNA"/>
</dbReference>
<evidence type="ECO:0000313" key="3">
    <source>
        <dbReference type="Proteomes" id="UP000664132"/>
    </source>
</evidence>
<dbReference type="Pfam" id="PF08240">
    <property type="entry name" value="ADH_N"/>
    <property type="match status" value="1"/>
</dbReference>
<dbReference type="GO" id="GO:0016491">
    <property type="term" value="F:oxidoreductase activity"/>
    <property type="evidence" value="ECO:0007669"/>
    <property type="project" value="InterPro"/>
</dbReference>
<dbReference type="Pfam" id="PF00107">
    <property type="entry name" value="ADH_zinc_N"/>
    <property type="match status" value="1"/>
</dbReference>
<dbReference type="InterPro" id="IPR013154">
    <property type="entry name" value="ADH-like_N"/>
</dbReference>
<protein>
    <recommendedName>
        <fullName evidence="1">Enoyl reductase (ER) domain-containing protein</fullName>
    </recommendedName>
</protein>
<dbReference type="InterPro" id="IPR051397">
    <property type="entry name" value="Zn-ADH-like_protein"/>
</dbReference>
<dbReference type="GO" id="GO:0005739">
    <property type="term" value="C:mitochondrion"/>
    <property type="evidence" value="ECO:0007669"/>
    <property type="project" value="TreeGrafter"/>
</dbReference>
<comment type="caution">
    <text evidence="2">The sequence shown here is derived from an EMBL/GenBank/DDBJ whole genome shotgun (WGS) entry which is preliminary data.</text>
</comment>
<evidence type="ECO:0000259" key="1">
    <source>
        <dbReference type="SMART" id="SM00829"/>
    </source>
</evidence>
<dbReference type="SUPFAM" id="SSF51735">
    <property type="entry name" value="NAD(P)-binding Rossmann-fold domains"/>
    <property type="match status" value="1"/>
</dbReference>
<organism evidence="2 3">
    <name type="scientific">Cadophora malorum</name>
    <dbReference type="NCBI Taxonomy" id="108018"/>
    <lineage>
        <taxon>Eukaryota</taxon>
        <taxon>Fungi</taxon>
        <taxon>Dikarya</taxon>
        <taxon>Ascomycota</taxon>
        <taxon>Pezizomycotina</taxon>
        <taxon>Leotiomycetes</taxon>
        <taxon>Helotiales</taxon>
        <taxon>Ploettnerulaceae</taxon>
        <taxon>Cadophora</taxon>
    </lineage>
</organism>